<protein>
    <recommendedName>
        <fullName evidence="1">Putative auto-transporter adhesin head GIN domain-containing protein</fullName>
    </recommendedName>
</protein>
<evidence type="ECO:0000313" key="2">
    <source>
        <dbReference type="EMBL" id="KYG71243.1"/>
    </source>
</evidence>
<evidence type="ECO:0000259" key="1">
    <source>
        <dbReference type="Pfam" id="PF10988"/>
    </source>
</evidence>
<reference evidence="2 3" key="1">
    <citation type="submission" date="2016-01" db="EMBL/GenBank/DDBJ databases">
        <title>Genome sequencing of Roseivirga spongicola UST030701-084.</title>
        <authorList>
            <person name="Selvaratnam C."/>
            <person name="Thevarajoo S."/>
            <person name="Goh K.M."/>
            <person name="Ee R."/>
            <person name="Chan K.-G."/>
            <person name="Chong C.S."/>
        </authorList>
    </citation>
    <scope>NUCLEOTIDE SEQUENCE [LARGE SCALE GENOMIC DNA]</scope>
    <source>
        <strain evidence="2 3">UST030701-084</strain>
    </source>
</reference>
<organism evidence="2 3">
    <name type="scientific">Roseivirga spongicola</name>
    <dbReference type="NCBI Taxonomy" id="333140"/>
    <lineage>
        <taxon>Bacteria</taxon>
        <taxon>Pseudomonadati</taxon>
        <taxon>Bacteroidota</taxon>
        <taxon>Cytophagia</taxon>
        <taxon>Cytophagales</taxon>
        <taxon>Roseivirgaceae</taxon>
        <taxon>Roseivirga</taxon>
    </lineage>
</organism>
<evidence type="ECO:0000313" key="3">
    <source>
        <dbReference type="Proteomes" id="UP000075606"/>
    </source>
</evidence>
<dbReference type="STRING" id="333140.AWW68_18720"/>
<feature type="domain" description="Putative auto-transporter adhesin head GIN" evidence="1">
    <location>
        <begin position="39"/>
        <end position="216"/>
    </location>
</feature>
<gene>
    <name evidence="2" type="ORF">AWW68_18720</name>
</gene>
<proteinExistence type="predicted"/>
<dbReference type="InterPro" id="IPR021255">
    <property type="entry name" value="DUF2807"/>
</dbReference>
<dbReference type="Gene3D" id="2.160.20.120">
    <property type="match status" value="1"/>
</dbReference>
<accession>A0A150WXN7</accession>
<dbReference type="Proteomes" id="UP000075606">
    <property type="component" value="Unassembled WGS sequence"/>
</dbReference>
<dbReference type="AlphaFoldDB" id="A0A150WXN7"/>
<name>A0A150WXN7_9BACT</name>
<comment type="caution">
    <text evidence="2">The sequence shown here is derived from an EMBL/GenBank/DDBJ whole genome shotgun (WGS) entry which is preliminary data.</text>
</comment>
<dbReference type="Pfam" id="PF10988">
    <property type="entry name" value="DUF2807"/>
    <property type="match status" value="1"/>
</dbReference>
<dbReference type="EMBL" id="LRPC01000033">
    <property type="protein sequence ID" value="KYG71243.1"/>
    <property type="molecule type" value="Genomic_DNA"/>
</dbReference>
<sequence length="251" mass="27903">MIMAINMYRVSLMISVILVSALSIRAQELSNKLETPGLTSIKSSGSAEVVLIPSNIEYVSFEDTAEKLIYNVVYKHKTLHINSPGDNDGQKPFKVFVYSNNIKEVELREGSYLTSPVELSYSHLKLIAKESSRIDMRIKSSSVSIWQFDNSVVRLQGETVRLTLNMESSSVFRGDVLKTDHFMPDITGTSKSYIHVEREINGTAANGTGIFYTGDPRRIRLSGQIGGFADGVTTGLVKLDLKNPSIEVRNY</sequence>
<keyword evidence="3" id="KW-1185">Reference proteome</keyword>